<evidence type="ECO:0000259" key="2">
    <source>
        <dbReference type="SMART" id="SM00867"/>
    </source>
</evidence>
<dbReference type="Gene3D" id="2.40.128.110">
    <property type="entry name" value="Lipid/polyisoprenoid-binding, YceI-like"/>
    <property type="match status" value="1"/>
</dbReference>
<comment type="caution">
    <text evidence="3">The sequence shown here is derived from an EMBL/GenBank/DDBJ whole genome shotgun (WGS) entry which is preliminary data.</text>
</comment>
<name>A0A370DQ14_9GAMM</name>
<dbReference type="AlphaFoldDB" id="A0A370DQ14"/>
<evidence type="ECO:0000313" key="4">
    <source>
        <dbReference type="Proteomes" id="UP000254771"/>
    </source>
</evidence>
<gene>
    <name evidence="3" type="ORF">DIZ78_05975</name>
</gene>
<organism evidence="3 4">
    <name type="scientific">endosymbiont of Escarpia spicata</name>
    <dbReference type="NCBI Taxonomy" id="2200908"/>
    <lineage>
        <taxon>Bacteria</taxon>
        <taxon>Pseudomonadati</taxon>
        <taxon>Pseudomonadota</taxon>
        <taxon>Gammaproteobacteria</taxon>
        <taxon>sulfur-oxidizing symbionts</taxon>
    </lineage>
</organism>
<evidence type="ECO:0000313" key="3">
    <source>
        <dbReference type="EMBL" id="RDH87039.1"/>
    </source>
</evidence>
<reference evidence="3 4" key="1">
    <citation type="journal article" date="2018" name="ISME J.">
        <title>Endosymbiont genomes yield clues of tubeworm success.</title>
        <authorList>
            <person name="Li Y."/>
            <person name="Liles M.R."/>
            <person name="Halanych K.M."/>
        </authorList>
    </citation>
    <scope>NUCLEOTIDE SEQUENCE [LARGE SCALE GENOMIC DNA]</scope>
    <source>
        <strain evidence="3">A1462</strain>
    </source>
</reference>
<evidence type="ECO:0000256" key="1">
    <source>
        <dbReference type="SAM" id="Phobius"/>
    </source>
</evidence>
<dbReference type="InterPro" id="IPR007372">
    <property type="entry name" value="Lipid/polyisoprenoid-bd_YceI"/>
</dbReference>
<dbReference type="InterPro" id="IPR036761">
    <property type="entry name" value="TTHA0802/YceI-like_sf"/>
</dbReference>
<feature type="domain" description="Lipid/polyisoprenoid-binding YceI-like" evidence="2">
    <location>
        <begin position="80"/>
        <end position="266"/>
    </location>
</feature>
<dbReference type="SUPFAM" id="SSF101874">
    <property type="entry name" value="YceI-like"/>
    <property type="match status" value="1"/>
</dbReference>
<dbReference type="PANTHER" id="PTHR34406:SF1">
    <property type="entry name" value="PROTEIN YCEI"/>
    <property type="match status" value="1"/>
</dbReference>
<accession>A0A370DQ14</accession>
<dbReference type="SMART" id="SM00867">
    <property type="entry name" value="YceI"/>
    <property type="match status" value="1"/>
</dbReference>
<dbReference type="EMBL" id="QFXE01000007">
    <property type="protein sequence ID" value="RDH87039.1"/>
    <property type="molecule type" value="Genomic_DNA"/>
</dbReference>
<dbReference type="PANTHER" id="PTHR34406">
    <property type="entry name" value="PROTEIN YCEI"/>
    <property type="match status" value="1"/>
</dbReference>
<dbReference type="Proteomes" id="UP000254771">
    <property type="component" value="Unassembled WGS sequence"/>
</dbReference>
<protein>
    <recommendedName>
        <fullName evidence="2">Lipid/polyisoprenoid-binding YceI-like domain-containing protein</fullName>
    </recommendedName>
</protein>
<keyword evidence="1" id="KW-0472">Membrane</keyword>
<dbReference type="Pfam" id="PF04264">
    <property type="entry name" value="YceI"/>
    <property type="match status" value="1"/>
</dbReference>
<keyword evidence="1" id="KW-0812">Transmembrane</keyword>
<keyword evidence="4" id="KW-1185">Reference proteome</keyword>
<sequence length="269" mass="29686">MQIKRDRIGGLCGVLLNDEVFLGPPLNDSNYCGTLPKVMYSILIQYAEGWMMPKLSGFFGYLLVSLCGLFFSPAVISAERYTVDGEQSFVRIAAKMCEPDLLKGEFGNVSGEIFLDEENLENSSVNITVTAVSAVFDHEYHRSDHIETIVMGAKLLHAAKFPLVSFKSTEIKRTNAQQFDAYGEKSSVITAIVKGELTLVGVTHPFEMEVTFHDKTGQTSKGRMVAAFSSFGTFKRSDFGVVYGLDRVGIRRMGDEVMVMASITANRAQ</sequence>
<proteinExistence type="predicted"/>
<keyword evidence="1" id="KW-1133">Transmembrane helix</keyword>
<feature type="transmembrane region" description="Helical" evidence="1">
    <location>
        <begin position="58"/>
        <end position="76"/>
    </location>
</feature>